<evidence type="ECO:0000313" key="4">
    <source>
        <dbReference type="Proteomes" id="UP000825935"/>
    </source>
</evidence>
<feature type="coiled-coil region" evidence="1">
    <location>
        <begin position="1318"/>
        <end position="1387"/>
    </location>
</feature>
<feature type="coiled-coil region" evidence="1">
    <location>
        <begin position="2089"/>
        <end position="2249"/>
    </location>
</feature>
<dbReference type="SUPFAM" id="SSF57997">
    <property type="entry name" value="Tropomyosin"/>
    <property type="match status" value="1"/>
</dbReference>
<feature type="region of interest" description="Disordered" evidence="2">
    <location>
        <begin position="1"/>
        <end position="32"/>
    </location>
</feature>
<name>A0A8T2SZN4_CERRI</name>
<dbReference type="Proteomes" id="UP000825935">
    <property type="component" value="Chromosome 17"/>
</dbReference>
<keyword evidence="4" id="KW-1185">Reference proteome</keyword>
<evidence type="ECO:0000256" key="1">
    <source>
        <dbReference type="SAM" id="Coils"/>
    </source>
</evidence>
<keyword evidence="1" id="KW-0175">Coiled coil</keyword>
<feature type="coiled-coil region" evidence="1">
    <location>
        <begin position="221"/>
        <end position="287"/>
    </location>
</feature>
<protein>
    <submittedName>
        <fullName evidence="3">Uncharacterized protein</fullName>
    </submittedName>
</protein>
<dbReference type="OMA" id="KETKMIQ"/>
<feature type="region of interest" description="Disordered" evidence="2">
    <location>
        <begin position="2438"/>
        <end position="2463"/>
    </location>
</feature>
<feature type="coiled-coil region" evidence="1">
    <location>
        <begin position="1041"/>
        <end position="1103"/>
    </location>
</feature>
<feature type="coiled-coil region" evidence="1">
    <location>
        <begin position="1132"/>
        <end position="1201"/>
    </location>
</feature>
<accession>A0A8T2SZN4</accession>
<evidence type="ECO:0000313" key="3">
    <source>
        <dbReference type="EMBL" id="KAH7374027.1"/>
    </source>
</evidence>
<feature type="coiled-coil region" evidence="1">
    <location>
        <begin position="1234"/>
        <end position="1271"/>
    </location>
</feature>
<gene>
    <name evidence="3" type="ORF">KP509_17G084600</name>
</gene>
<evidence type="ECO:0000256" key="2">
    <source>
        <dbReference type="SAM" id="MobiDB-lite"/>
    </source>
</evidence>
<feature type="compositionally biased region" description="Basic and acidic residues" evidence="2">
    <location>
        <begin position="1"/>
        <end position="15"/>
    </location>
</feature>
<feature type="coiled-coil region" evidence="1">
    <location>
        <begin position="423"/>
        <end position="468"/>
    </location>
</feature>
<feature type="coiled-coil region" evidence="1">
    <location>
        <begin position="919"/>
        <end position="1009"/>
    </location>
</feature>
<comment type="caution">
    <text evidence="3">The sequence shown here is derived from an EMBL/GenBank/DDBJ whole genome shotgun (WGS) entry which is preliminary data.</text>
</comment>
<feature type="coiled-coil region" evidence="1">
    <location>
        <begin position="2278"/>
        <end position="2312"/>
    </location>
</feature>
<feature type="coiled-coil region" evidence="1">
    <location>
        <begin position="1441"/>
        <end position="1612"/>
    </location>
</feature>
<feature type="coiled-coil region" evidence="1">
    <location>
        <begin position="81"/>
        <end position="150"/>
    </location>
</feature>
<dbReference type="OrthoDB" id="1925992at2759"/>
<feature type="coiled-coil region" evidence="1">
    <location>
        <begin position="824"/>
        <end position="886"/>
    </location>
</feature>
<dbReference type="EMBL" id="CM035422">
    <property type="protein sequence ID" value="KAH7374027.1"/>
    <property type="molecule type" value="Genomic_DNA"/>
</dbReference>
<feature type="region of interest" description="Disordered" evidence="2">
    <location>
        <begin position="2349"/>
        <end position="2378"/>
    </location>
</feature>
<proteinExistence type="predicted"/>
<feature type="coiled-coil region" evidence="1">
    <location>
        <begin position="585"/>
        <end position="721"/>
    </location>
</feature>
<reference evidence="3" key="1">
    <citation type="submission" date="2021-08" db="EMBL/GenBank/DDBJ databases">
        <title>WGS assembly of Ceratopteris richardii.</title>
        <authorList>
            <person name="Marchant D.B."/>
            <person name="Chen G."/>
            <person name="Jenkins J."/>
            <person name="Shu S."/>
            <person name="Leebens-Mack J."/>
            <person name="Grimwood J."/>
            <person name="Schmutz J."/>
            <person name="Soltis P."/>
            <person name="Soltis D."/>
            <person name="Chen Z.-H."/>
        </authorList>
    </citation>
    <scope>NUCLEOTIDE SEQUENCE</scope>
    <source>
        <strain evidence="3">Whitten #5841</strain>
        <tissue evidence="3">Leaf</tissue>
    </source>
</reference>
<organism evidence="3 4">
    <name type="scientific">Ceratopteris richardii</name>
    <name type="common">Triangle waterfern</name>
    <dbReference type="NCBI Taxonomy" id="49495"/>
    <lineage>
        <taxon>Eukaryota</taxon>
        <taxon>Viridiplantae</taxon>
        <taxon>Streptophyta</taxon>
        <taxon>Embryophyta</taxon>
        <taxon>Tracheophyta</taxon>
        <taxon>Polypodiopsida</taxon>
        <taxon>Polypodiidae</taxon>
        <taxon>Polypodiales</taxon>
        <taxon>Pteridineae</taxon>
        <taxon>Pteridaceae</taxon>
        <taxon>Parkerioideae</taxon>
        <taxon>Ceratopteris</taxon>
    </lineage>
</organism>
<sequence length="2526" mass="289478">MEVSTERVGIDDVCRQSHQQGNGAKLSKDDSEAVEIGGEEMLPDDRESELFQGCSSEHNCKVDSDDVQRADSKDMAWSDERQRLLQLISELESTADAKDREVQVLKERLLMADSAIEQLTKAKSHLQGDLDRMQSEMSTSHEKLMELDEAATSLRKAKDDEIESLSLALQAKSVALEKVKTDLVDREKAIYDLSSKLCNVEVLQQDYHMLELECSNKSNNLLRLAESNQGLKKELQEVMERHEREMEIINMKLQEALDSNASKDLKVEALMNQANGLQLALDNVKVNTQKVELESFELQNDLETAKESLYENQLRLTKFMEEADALKGVLKEKDALIETARNQQIDFERFQQEKLESLQQELDKYKAMDIELHLEKEQMKIAALEDIRKRELDSIKDKENSWRKEREKLVADLNHMHDVVDMKKAHEQEIEEKVLRADDAIRRATELRTVLQEEISELKLQLEKSQMQVTDSECSLILLERSKKDEVTALSEILQLKSRELQASQQEFLQQQDTIATLIHDAEKCHEHQEKIISLEKRLKIKEEELHVLSLSQEESKIRSRLLQDEHHKEIDDLGFQLAKSLECKEKAEKRVEECEIKLKSLHMVLEKASMSKAVTESDLKVLEDSLARLQEENCSLQSKVKAQEEDMRAEAEVLNEIIRKRENELSELRRHTAEIEDKLIYAMQQEGKWKEDAVVCEALREQLQQKSLEQRELLDSHRKELLHWSAKESAWVADMESLMNRACIAEENLATSESKLKNIFSEFQCLELNYNECKQKMITCEDQIAQLQSMLDANNLQQHCKEKELQSLHDEFQLKVSSFAALSQEKDSALFEAKKKIENLESRAYSQSAEYLVCIREKEELKKATQEHEAEIMELKGTIADLEKCLSEKDGEILEVAKMKQLVEANLMDSREDFVVAKREYELQIQLLKDTVSAVEAKLHHSSEILQKKEREMETLITTIESMDATNKELENLNLSLQEEKKMLNQSVDALQSKMQMLVKELESEKILSNNLCICMEDKDRSIGSLSDELKNLQGLLNIAHSNNQEVARYEVKLKSLENELAEASACLRDTEEKLSASEWAVQQLANEVGKAKTSLAQKERDEVLLQSRMSDMETRSKAKEKQLMDLDHHLQNLINKNSQKQTEMEKLIQAFEETKSKMNELDAERRKLISEIQERDIELERIKTELARLEEQLKQSHSKETLMEDAIKSLKSQIASHEQLSQDQDSQLKQLLDKLETAHSNEAMMLERLNETETKLQQADQRFKVETEKLRNSLIDTQEQLSSLLIKDADLERDLLAAMEETERQKDKISAASESVADKELALKDLTHKFDSLQEELAQQQKHMCMSEEELVKVKAELASYIEKSAELNDKVSVLNQEMEEREIAFASHLAAFNGEICSRDEEIQEIRQAMGMVSAERESLNDKVIMLTEELDASSGKLQCKDIEIARLEETKKGLENDLLEVKTELASYIEKGTELNEKVCLLNHEVEERAKTYTDRLAALDAKIHSRDKEIQEIKRAMDIVSAERESVNEKVMILTEELDTSSRKLQCKDIEIATLEETKKDLKNELSELEENTFRIQKELESASVQLESAKSKCLTLDDKCRHLEEELGHATSSLQMQFQEMKSLVTSNKILKEELEEKQTMLCTLDLKSRNELEILNSTLEEYRKKELALQAQLPVLLKKVRELLHLAGQHEVENVQPLVSAVFDALKEVSGRSYDDGVFNQKKIANLIDSKKELGLISASANMHKCPEMLVPLYSAIEELHTEQQRQGIIEASVCKMATSMVLHLIVKEQDIQGLQADLTALRTTEDEWNSCAREIFMAQLELENELSVLRAQASNPLGEYQFVRSCSQTQNFLKEMHLFSGRWKTAINVLKEFIMSEMHLLKEEVAKSGCLFESIKDASTFLGFWTPTLLEDFSQLKENIKILVQELRQKDCTLTNETKKVQTLQSMLKGKVEDENTMKELISSLHIVLVKMLHDLAADEDTIQHVSTSALNIHKGNEEELESNFQENLSRLELEKVVRFAEILNKEIRSRDEVFKTELSRWKDEAETAKCLVCSLNEELTKATLQVESFQGMEQLLGGELQDLMEKMNLIQKEANDLKLQLQEVTDVKSRLEHQVVAEKGEADKLRLQLLTESEKSGHLECQVLSNREELSQLEIQMSKMKQIIELETEKSQDLIVRLKMANKEIEESQLELDLFKSQRASIDLDIANLKENVSLAYNEKASLASELESTKEMIKVIEADKDILSHELGLWKERTESGEQQNNLLMLELENHTQAVKELQVSLEALESANHHLQSRCEKLKTELISAHGALSKIQHGVRENCSKVESRLQVIYDEMAHGEDFDFGQSDNPGESSDKNDCIPNHNQAAADKHGKDLIASTPFSASHFDVDGAGGIKHTELDLDHYLRLCDSLISRHALLEKTLENLEISTNTSGRDQEQVKDDEAETTGWSEKRKKRMLSTHEVCKLPSKAGVSADERRKPLQPIIAAVSPVIATGISSPCAKRRCSNERFQDQNHCQ</sequence>